<evidence type="ECO:0000313" key="1">
    <source>
        <dbReference type="EMBL" id="CAG8616993.1"/>
    </source>
</evidence>
<feature type="non-terminal residue" evidence="1">
    <location>
        <position position="1"/>
    </location>
</feature>
<evidence type="ECO:0000313" key="2">
    <source>
        <dbReference type="Proteomes" id="UP000789342"/>
    </source>
</evidence>
<reference evidence="1" key="1">
    <citation type="submission" date="2021-06" db="EMBL/GenBank/DDBJ databases">
        <authorList>
            <person name="Kallberg Y."/>
            <person name="Tangrot J."/>
            <person name="Rosling A."/>
        </authorList>
    </citation>
    <scope>NUCLEOTIDE SEQUENCE</scope>
    <source>
        <strain evidence="1">CL551</strain>
    </source>
</reference>
<protein>
    <submittedName>
        <fullName evidence="1">2298_t:CDS:1</fullName>
    </submittedName>
</protein>
<dbReference type="OrthoDB" id="2406270at2759"/>
<dbReference type="EMBL" id="CAJVPV010007282">
    <property type="protein sequence ID" value="CAG8616993.1"/>
    <property type="molecule type" value="Genomic_DNA"/>
</dbReference>
<proteinExistence type="predicted"/>
<organism evidence="1 2">
    <name type="scientific">Acaulospora morrowiae</name>
    <dbReference type="NCBI Taxonomy" id="94023"/>
    <lineage>
        <taxon>Eukaryota</taxon>
        <taxon>Fungi</taxon>
        <taxon>Fungi incertae sedis</taxon>
        <taxon>Mucoromycota</taxon>
        <taxon>Glomeromycotina</taxon>
        <taxon>Glomeromycetes</taxon>
        <taxon>Diversisporales</taxon>
        <taxon>Acaulosporaceae</taxon>
        <taxon>Acaulospora</taxon>
    </lineage>
</organism>
<accession>A0A9N9CZN6</accession>
<name>A0A9N9CZN6_9GLOM</name>
<sequence length="216" mass="25124">DIESEESESFTSLATTISKKKKRIPKLNDLDADELRIAETITLLRKKYHCTPHDRPCYIQNYHYLRLTLLHLRLWAYEILHEGSIENPPTLSLFGMSSSKKLHIPPQPTQQPYLSLQPQYYAYIPPYPSLPPLSPQSHSAVSSPLKKVPSMKKFLNELDETYGEGTYTHFETSFMEQEMLVQFISELTDTDFEKLGIEKIRWQKVLRRAASKYCRG</sequence>
<comment type="caution">
    <text evidence="1">The sequence shown here is derived from an EMBL/GenBank/DDBJ whole genome shotgun (WGS) entry which is preliminary data.</text>
</comment>
<keyword evidence="2" id="KW-1185">Reference proteome</keyword>
<gene>
    <name evidence="1" type="ORF">AMORRO_LOCUS8487</name>
</gene>
<dbReference type="AlphaFoldDB" id="A0A9N9CZN6"/>
<dbReference type="Proteomes" id="UP000789342">
    <property type="component" value="Unassembled WGS sequence"/>
</dbReference>